<sequence length="479" mass="53360">IMSDSERFEVPDPDLILRARGPPNRDFRVHKLVLSLASPVFRGMFSLPQPTTPHQGESDAAQIDVVEVTDAPRALDTILRMIYPFEPPTFNGNLDGLVECLVVADKYEIKGAMSRLRGALSRLTTSKALRVYAIASRFEFADIAESASRHILTSVNLTGIPQLPEDFGVVPATTYHKLVRAQANRLETVVDIINRTPLQSYADLILRVRGPPKRDFRVHKLVLSLASPVFKRMFTPSRPTTPTQGSSRESDVAQIGVFIFPDPPRALDIVLRMIYPFQPPNFGDNLDVLVECLDIAEKYEINGAMSRLRGALSRASASEALRVYAIASRFGFTDIAESASCLILPSLDLTGIPRLPEDFESVPATIYHKLVRLNRHYLEAVVEDIDGTPFKTGCYSCPGARRFTEEVFRARLARIIMMGTPAEFLPCFRVWVKTYGLNTDCETDCVRKFIRAAISRVGKQLNSPVTPSPARRKSILKNA</sequence>
<reference evidence="2" key="2">
    <citation type="submission" date="2020-11" db="EMBL/GenBank/DDBJ databases">
        <authorList>
            <consortium name="DOE Joint Genome Institute"/>
            <person name="Kuo A."/>
            <person name="Miyauchi S."/>
            <person name="Kiss E."/>
            <person name="Drula E."/>
            <person name="Kohler A."/>
            <person name="Sanchez-Garcia M."/>
            <person name="Andreopoulos B."/>
            <person name="Barry K.W."/>
            <person name="Bonito G."/>
            <person name="Buee M."/>
            <person name="Carver A."/>
            <person name="Chen C."/>
            <person name="Cichocki N."/>
            <person name="Clum A."/>
            <person name="Culley D."/>
            <person name="Crous P.W."/>
            <person name="Fauchery L."/>
            <person name="Girlanda M."/>
            <person name="Hayes R."/>
            <person name="Keri Z."/>
            <person name="Labutti K."/>
            <person name="Lipzen A."/>
            <person name="Lombard V."/>
            <person name="Magnuson J."/>
            <person name="Maillard F."/>
            <person name="Morin E."/>
            <person name="Murat C."/>
            <person name="Nolan M."/>
            <person name="Ohm R."/>
            <person name="Pangilinan J."/>
            <person name="Pereira M."/>
            <person name="Perotto S."/>
            <person name="Peter M."/>
            <person name="Riley R."/>
            <person name="Sitrit Y."/>
            <person name="Stielow B."/>
            <person name="Szollosi G."/>
            <person name="Zifcakova L."/>
            <person name="Stursova M."/>
            <person name="Spatafora J.W."/>
            <person name="Tedersoo L."/>
            <person name="Vaario L.-M."/>
            <person name="Yamada A."/>
            <person name="Yan M."/>
            <person name="Wang P."/>
            <person name="Xu J."/>
            <person name="Bruns T."/>
            <person name="Baldrian P."/>
            <person name="Vilgalys R."/>
            <person name="Henrissat B."/>
            <person name="Grigoriev I.V."/>
            <person name="Hibbett D."/>
            <person name="Nagy L.G."/>
            <person name="Martin F.M."/>
        </authorList>
    </citation>
    <scope>NUCLEOTIDE SEQUENCE</scope>
    <source>
        <strain evidence="2">UH-Tt-Lm1</strain>
    </source>
</reference>
<dbReference type="Proteomes" id="UP000736335">
    <property type="component" value="Unassembled WGS sequence"/>
</dbReference>
<dbReference type="PROSITE" id="PS50097">
    <property type="entry name" value="BTB"/>
    <property type="match status" value="2"/>
</dbReference>
<dbReference type="EMBL" id="WIUZ02000002">
    <property type="protein sequence ID" value="KAF9790857.1"/>
    <property type="molecule type" value="Genomic_DNA"/>
</dbReference>
<dbReference type="OrthoDB" id="3357985at2759"/>
<keyword evidence="3" id="KW-1185">Reference proteome</keyword>
<dbReference type="PANTHER" id="PTHR24410:SF23">
    <property type="entry name" value="BTB DOMAIN-CONTAINING PROTEIN-RELATED"/>
    <property type="match status" value="1"/>
</dbReference>
<dbReference type="InterPro" id="IPR011333">
    <property type="entry name" value="SKP1/BTB/POZ_sf"/>
</dbReference>
<accession>A0A9P6HNG4</accession>
<feature type="domain" description="BTB" evidence="1">
    <location>
        <begin position="13"/>
        <end position="83"/>
    </location>
</feature>
<organism evidence="2 3">
    <name type="scientific">Thelephora terrestris</name>
    <dbReference type="NCBI Taxonomy" id="56493"/>
    <lineage>
        <taxon>Eukaryota</taxon>
        <taxon>Fungi</taxon>
        <taxon>Dikarya</taxon>
        <taxon>Basidiomycota</taxon>
        <taxon>Agaricomycotina</taxon>
        <taxon>Agaricomycetes</taxon>
        <taxon>Thelephorales</taxon>
        <taxon>Thelephoraceae</taxon>
        <taxon>Thelephora</taxon>
    </lineage>
</organism>
<comment type="caution">
    <text evidence="2">The sequence shown here is derived from an EMBL/GenBank/DDBJ whole genome shotgun (WGS) entry which is preliminary data.</text>
</comment>
<evidence type="ECO:0000313" key="3">
    <source>
        <dbReference type="Proteomes" id="UP000736335"/>
    </source>
</evidence>
<dbReference type="CDD" id="cd18186">
    <property type="entry name" value="BTB_POZ_ZBTB_KLHL-like"/>
    <property type="match status" value="2"/>
</dbReference>
<gene>
    <name evidence="2" type="ORF">BJ322DRAFT_998673</name>
</gene>
<dbReference type="SMART" id="SM00225">
    <property type="entry name" value="BTB"/>
    <property type="match status" value="2"/>
</dbReference>
<dbReference type="Gene3D" id="3.30.710.10">
    <property type="entry name" value="Potassium Channel Kv1.1, Chain A"/>
    <property type="match status" value="2"/>
</dbReference>
<dbReference type="AlphaFoldDB" id="A0A9P6HNG4"/>
<dbReference type="PANTHER" id="PTHR24410">
    <property type="entry name" value="HL07962P-RELATED"/>
    <property type="match status" value="1"/>
</dbReference>
<protein>
    <recommendedName>
        <fullName evidence="1">BTB domain-containing protein</fullName>
    </recommendedName>
</protein>
<evidence type="ECO:0000259" key="1">
    <source>
        <dbReference type="PROSITE" id="PS50097"/>
    </source>
</evidence>
<dbReference type="SUPFAM" id="SSF54695">
    <property type="entry name" value="POZ domain"/>
    <property type="match status" value="2"/>
</dbReference>
<evidence type="ECO:0000313" key="2">
    <source>
        <dbReference type="EMBL" id="KAF9790857.1"/>
    </source>
</evidence>
<proteinExistence type="predicted"/>
<dbReference type="Pfam" id="PF00651">
    <property type="entry name" value="BTB"/>
    <property type="match status" value="2"/>
</dbReference>
<name>A0A9P6HNG4_9AGAM</name>
<dbReference type="InterPro" id="IPR051481">
    <property type="entry name" value="BTB-POZ/Galectin-3-binding"/>
</dbReference>
<feature type="domain" description="BTB" evidence="1">
    <location>
        <begin position="202"/>
        <end position="275"/>
    </location>
</feature>
<feature type="non-terminal residue" evidence="2">
    <location>
        <position position="1"/>
    </location>
</feature>
<reference evidence="2" key="1">
    <citation type="journal article" date="2020" name="Nat. Commun.">
        <title>Large-scale genome sequencing of mycorrhizal fungi provides insights into the early evolution of symbiotic traits.</title>
        <authorList>
            <person name="Miyauchi S."/>
            <person name="Kiss E."/>
            <person name="Kuo A."/>
            <person name="Drula E."/>
            <person name="Kohler A."/>
            <person name="Sanchez-Garcia M."/>
            <person name="Morin E."/>
            <person name="Andreopoulos B."/>
            <person name="Barry K.W."/>
            <person name="Bonito G."/>
            <person name="Buee M."/>
            <person name="Carver A."/>
            <person name="Chen C."/>
            <person name="Cichocki N."/>
            <person name="Clum A."/>
            <person name="Culley D."/>
            <person name="Crous P.W."/>
            <person name="Fauchery L."/>
            <person name="Girlanda M."/>
            <person name="Hayes R.D."/>
            <person name="Keri Z."/>
            <person name="LaButti K."/>
            <person name="Lipzen A."/>
            <person name="Lombard V."/>
            <person name="Magnuson J."/>
            <person name="Maillard F."/>
            <person name="Murat C."/>
            <person name="Nolan M."/>
            <person name="Ohm R.A."/>
            <person name="Pangilinan J."/>
            <person name="Pereira M.F."/>
            <person name="Perotto S."/>
            <person name="Peter M."/>
            <person name="Pfister S."/>
            <person name="Riley R."/>
            <person name="Sitrit Y."/>
            <person name="Stielow J.B."/>
            <person name="Szollosi G."/>
            <person name="Zifcakova L."/>
            <person name="Stursova M."/>
            <person name="Spatafora J.W."/>
            <person name="Tedersoo L."/>
            <person name="Vaario L.M."/>
            <person name="Yamada A."/>
            <person name="Yan M."/>
            <person name="Wang P."/>
            <person name="Xu J."/>
            <person name="Bruns T."/>
            <person name="Baldrian P."/>
            <person name="Vilgalys R."/>
            <person name="Dunand C."/>
            <person name="Henrissat B."/>
            <person name="Grigoriev I.V."/>
            <person name="Hibbett D."/>
            <person name="Nagy L.G."/>
            <person name="Martin F.M."/>
        </authorList>
    </citation>
    <scope>NUCLEOTIDE SEQUENCE</scope>
    <source>
        <strain evidence="2">UH-Tt-Lm1</strain>
    </source>
</reference>
<dbReference type="InterPro" id="IPR000210">
    <property type="entry name" value="BTB/POZ_dom"/>
</dbReference>